<dbReference type="RefSeq" id="WP_016525364.1">
    <property type="nucleotide sequence ID" value="NZ_KE332518.1"/>
</dbReference>
<dbReference type="STRING" id="1125699.HMPREF9194_01074"/>
<dbReference type="Proteomes" id="UP000014541">
    <property type="component" value="Unassembled WGS sequence"/>
</dbReference>
<dbReference type="PATRIC" id="fig|1125699.3.peg.1097"/>
<sequence>MNGEYRFSLQEIKQLALLMRKYEDDIPDDLQPFFSYLESSIYDSMSIEEAERFFNEK</sequence>
<keyword evidence="2" id="KW-1185">Reference proteome</keyword>
<evidence type="ECO:0000313" key="2">
    <source>
        <dbReference type="Proteomes" id="UP000014541"/>
    </source>
</evidence>
<proteinExistence type="predicted"/>
<gene>
    <name evidence="1" type="ORF">HMPREF9194_01074</name>
</gene>
<accession>S3JXQ7</accession>
<comment type="caution">
    <text evidence="1">The sequence shown here is derived from an EMBL/GenBank/DDBJ whole genome shotgun (WGS) entry which is preliminary data.</text>
</comment>
<protein>
    <submittedName>
        <fullName evidence="1">Uncharacterized protein</fullName>
    </submittedName>
</protein>
<dbReference type="HOGENOM" id="CLU_206695_0_0_12"/>
<name>S3JXQ7_TREMA</name>
<evidence type="ECO:0000313" key="1">
    <source>
        <dbReference type="EMBL" id="EPF30753.1"/>
    </source>
</evidence>
<dbReference type="AlphaFoldDB" id="S3JXQ7"/>
<reference evidence="1 2" key="1">
    <citation type="submission" date="2013-04" db="EMBL/GenBank/DDBJ databases">
        <title>The Genome Sequence of Treponema maltophilum ATCC 51939.</title>
        <authorList>
            <consortium name="The Broad Institute Genomics Platform"/>
            <person name="Earl A."/>
            <person name="Ward D."/>
            <person name="Feldgarden M."/>
            <person name="Gevers D."/>
            <person name="Leonetti C."/>
            <person name="Blanton J.M."/>
            <person name="Dewhirst F.E."/>
            <person name="Izard J."/>
            <person name="Walker B."/>
            <person name="Young S."/>
            <person name="Zeng Q."/>
            <person name="Gargeya S."/>
            <person name="Fitzgerald M."/>
            <person name="Haas B."/>
            <person name="Abouelleil A."/>
            <person name="Allen A.W."/>
            <person name="Alvarado L."/>
            <person name="Arachchi H.M."/>
            <person name="Berlin A.M."/>
            <person name="Chapman S.B."/>
            <person name="Gainer-Dewar J."/>
            <person name="Goldberg J."/>
            <person name="Griggs A."/>
            <person name="Gujja S."/>
            <person name="Hansen M."/>
            <person name="Howarth C."/>
            <person name="Imamovic A."/>
            <person name="Ireland A."/>
            <person name="Larimer J."/>
            <person name="McCowan C."/>
            <person name="Murphy C."/>
            <person name="Pearson M."/>
            <person name="Poon T.W."/>
            <person name="Priest M."/>
            <person name="Roberts A."/>
            <person name="Saif S."/>
            <person name="Shea T."/>
            <person name="Sisk P."/>
            <person name="Sykes S."/>
            <person name="Wortman J."/>
            <person name="Nusbaum C."/>
            <person name="Birren B."/>
        </authorList>
    </citation>
    <scope>NUCLEOTIDE SEQUENCE [LARGE SCALE GENOMIC DNA]</scope>
    <source>
        <strain evidence="1 2">ATCC 51939</strain>
    </source>
</reference>
<organism evidence="1 2">
    <name type="scientific">Treponema maltophilum ATCC 51939</name>
    <dbReference type="NCBI Taxonomy" id="1125699"/>
    <lineage>
        <taxon>Bacteria</taxon>
        <taxon>Pseudomonadati</taxon>
        <taxon>Spirochaetota</taxon>
        <taxon>Spirochaetia</taxon>
        <taxon>Spirochaetales</taxon>
        <taxon>Treponemataceae</taxon>
        <taxon>Treponema</taxon>
    </lineage>
</organism>
<dbReference type="EMBL" id="ATFF01000006">
    <property type="protein sequence ID" value="EPF30753.1"/>
    <property type="molecule type" value="Genomic_DNA"/>
</dbReference>